<dbReference type="Proteomes" id="UP000602381">
    <property type="component" value="Unassembled WGS sequence"/>
</dbReference>
<comment type="caution">
    <text evidence="3">The sequence shown here is derived from an EMBL/GenBank/DDBJ whole genome shotgun (WGS) entry which is preliminary data.</text>
</comment>
<organism evidence="3 4">
    <name type="scientific">Iodidimonas muriae</name>
    <dbReference type="NCBI Taxonomy" id="261467"/>
    <lineage>
        <taxon>Bacteria</taxon>
        <taxon>Pseudomonadati</taxon>
        <taxon>Pseudomonadota</taxon>
        <taxon>Alphaproteobacteria</taxon>
        <taxon>Iodidimonadales</taxon>
        <taxon>Iodidimonadaceae</taxon>
        <taxon>Iodidimonas</taxon>
    </lineage>
</organism>
<dbReference type="PANTHER" id="PTHR23408">
    <property type="entry name" value="METHYLMALONYL-COA MUTASE"/>
    <property type="match status" value="1"/>
</dbReference>
<dbReference type="Pfam" id="PF03308">
    <property type="entry name" value="MeaB"/>
    <property type="match status" value="1"/>
</dbReference>
<proteinExistence type="inferred from homology"/>
<evidence type="ECO:0000259" key="2">
    <source>
        <dbReference type="SMART" id="SM00382"/>
    </source>
</evidence>
<evidence type="ECO:0000256" key="1">
    <source>
        <dbReference type="ARBA" id="ARBA00009625"/>
    </source>
</evidence>
<dbReference type="SUPFAM" id="SSF52540">
    <property type="entry name" value="P-loop containing nucleoside triphosphate hydrolases"/>
    <property type="match status" value="1"/>
</dbReference>
<dbReference type="SMART" id="SM00382">
    <property type="entry name" value="AAA"/>
    <property type="match status" value="1"/>
</dbReference>
<evidence type="ECO:0000313" key="3">
    <source>
        <dbReference type="EMBL" id="GGO14224.1"/>
    </source>
</evidence>
<dbReference type="EMBL" id="BMOV01000007">
    <property type="protein sequence ID" value="GGO14224.1"/>
    <property type="molecule type" value="Genomic_DNA"/>
</dbReference>
<dbReference type="InterPro" id="IPR003593">
    <property type="entry name" value="AAA+_ATPase"/>
</dbReference>
<reference evidence="4" key="1">
    <citation type="journal article" date="2019" name="Int. J. Syst. Evol. Microbiol.">
        <title>The Global Catalogue of Microorganisms (GCM) 10K type strain sequencing project: providing services to taxonomists for standard genome sequencing and annotation.</title>
        <authorList>
            <consortium name="The Broad Institute Genomics Platform"/>
            <consortium name="The Broad Institute Genome Sequencing Center for Infectious Disease"/>
            <person name="Wu L."/>
            <person name="Ma J."/>
        </authorList>
    </citation>
    <scope>NUCLEOTIDE SEQUENCE [LARGE SCALE GENOMIC DNA]</scope>
    <source>
        <strain evidence="4">JCM 17843</strain>
    </source>
</reference>
<dbReference type="PANTHER" id="PTHR23408:SF3">
    <property type="entry name" value="METHYLMALONIC ACIDURIA TYPE A PROTEIN, MITOCHONDRIAL"/>
    <property type="match status" value="1"/>
</dbReference>
<sequence>MAGAASLDAVRRGGKVALAQALSDLESAPDARATLSLLDAAYHAPKGHVIGLTGPPGVGKSTLAAALVRHWRSMGESVGVVAVDPSSKIGGGSLLGDRMRMAANPEDQNLFIRSMAAGGQLGGLSESAFPAIILMRALFDRVLVETVGVGQSETDISGVADSVVFCVQPGSGDSLQFMKSGIMEVPDMFVVTKADLGDMAAKAVADLEGALSLRLHPGDWDAKVLQVSTLDPGLGIGPLIAALDAHEHWLKTQGRRDLKRRDQMRSWGHTNLLLHIGRDGLAALSEKSLRQLDGETPFQSLYQLRISVQFQSRETPSSPD</sequence>
<feature type="domain" description="AAA+ ATPase" evidence="2">
    <location>
        <begin position="46"/>
        <end position="189"/>
    </location>
</feature>
<accession>A0ABQ2LEV5</accession>
<keyword evidence="4" id="KW-1185">Reference proteome</keyword>
<dbReference type="InterPro" id="IPR027417">
    <property type="entry name" value="P-loop_NTPase"/>
</dbReference>
<dbReference type="Gene3D" id="3.40.50.300">
    <property type="entry name" value="P-loop containing nucleotide triphosphate hydrolases"/>
    <property type="match status" value="1"/>
</dbReference>
<protein>
    <submittedName>
        <fullName evidence="3">ArgK protein</fullName>
    </submittedName>
</protein>
<evidence type="ECO:0000313" key="4">
    <source>
        <dbReference type="Proteomes" id="UP000602381"/>
    </source>
</evidence>
<name>A0ABQ2LEV5_9PROT</name>
<comment type="similarity">
    <text evidence="1">Belongs to the SIMIBI class G3E GTPase family. ArgK/MeaB subfamily.</text>
</comment>
<dbReference type="InterPro" id="IPR005129">
    <property type="entry name" value="GTPase_ArgK"/>
</dbReference>
<dbReference type="RefSeq" id="WP_188873895.1">
    <property type="nucleotide sequence ID" value="NZ_BMOV01000007.1"/>
</dbReference>
<gene>
    <name evidence="3" type="ORF">GCM10007972_21130</name>
</gene>